<protein>
    <submittedName>
        <fullName evidence="1">GAF domain-containing protein</fullName>
    </submittedName>
</protein>
<organism evidence="1 2">
    <name type="scientific">Terrimonas ginsenosidimutans</name>
    <dbReference type="NCBI Taxonomy" id="2908004"/>
    <lineage>
        <taxon>Bacteria</taxon>
        <taxon>Pseudomonadati</taxon>
        <taxon>Bacteroidota</taxon>
        <taxon>Chitinophagia</taxon>
        <taxon>Chitinophagales</taxon>
        <taxon>Chitinophagaceae</taxon>
        <taxon>Terrimonas</taxon>
    </lineage>
</organism>
<evidence type="ECO:0000313" key="1">
    <source>
        <dbReference type="EMBL" id="MCG2617773.1"/>
    </source>
</evidence>
<sequence>MNSFTLPNTPFQIELSFQQVVAKLESVAADPSDEGFERAKKLLKELESFPEFAEGITDASQVQAHSDLISRLLVDYFPPALTLNEIKAVNLPYHNIIFNHSQRFLNILNAAGADFEIGIRNFDEHQSYVLSCCIILNEYYGTYLDFSKPLFYDIPTADGIVRHYKILYNADNLDILPTDKAVPLTAADIDLLTNNYDNLSLWKEKFPLGSWILRGFSIMTLIDVTVENAVSILKEKLLGLNSIGFHTSVTSIFRSIYRLPEMQVGFTLYNQEGEQFNLDGFGHQMHSYILDNEDQGKANEVLCSKSYNCLIADRKYFSVSDIDEFFRDAEVSCLGKRFMDQDIKSFILAPVIKNGKLLGILELVSSKKKDLNSINAHKLEVVMPFLTDTVERMIVELQNQVQAIIQEKYTSIHESVYWKFRDEAQKLISADLDGEKYQLKEIVFPGVYPLYGQIDVKGSSEMRNSSVQKDLQRQLQELIMLLKRLNVDEPFGEEITFLSVHLEELIDAFKAGTEQHINNYLESRVHYRLRQIRDMRWKPVINSYFQETEGETGIFHTYRRMYEKTISMINERIVGILDSRQLVAQVLYPHYYERFKTDGVEHNLYVGPSIAPTQPFEIKRLYELRLWQLQVLCEMELAHNDLKPKLPYPMDVTTLILIHQSAIAIRFRMDEKRFDVDGSYNARFEIVKKRIDKAYIRNTSERITKTGMITIVYSSEEEAEEYFGYISVLQAQGLLKQDVEQFDIEDLQGVSGLRGMRVSIHHKGGG</sequence>
<evidence type="ECO:0000313" key="2">
    <source>
        <dbReference type="Proteomes" id="UP001165367"/>
    </source>
</evidence>
<dbReference type="SUPFAM" id="SSF55781">
    <property type="entry name" value="GAF domain-like"/>
    <property type="match status" value="1"/>
</dbReference>
<comment type="caution">
    <text evidence="1">The sequence shown here is derived from an EMBL/GenBank/DDBJ whole genome shotgun (WGS) entry which is preliminary data.</text>
</comment>
<keyword evidence="2" id="KW-1185">Reference proteome</keyword>
<proteinExistence type="predicted"/>
<dbReference type="Proteomes" id="UP001165367">
    <property type="component" value="Unassembled WGS sequence"/>
</dbReference>
<name>A0ABS9KZT0_9BACT</name>
<gene>
    <name evidence="1" type="ORF">LZZ85_25960</name>
</gene>
<dbReference type="RefSeq" id="WP_237876598.1">
    <property type="nucleotide sequence ID" value="NZ_JAKLTR010000025.1"/>
</dbReference>
<accession>A0ABS9KZT0</accession>
<reference evidence="1" key="1">
    <citation type="submission" date="2022-01" db="EMBL/GenBank/DDBJ databases">
        <authorList>
            <person name="Jo J.-H."/>
            <person name="Im W.-T."/>
        </authorList>
    </citation>
    <scope>NUCLEOTIDE SEQUENCE</scope>
    <source>
        <strain evidence="1">NA20</strain>
    </source>
</reference>
<dbReference type="EMBL" id="JAKLTR010000025">
    <property type="protein sequence ID" value="MCG2617773.1"/>
    <property type="molecule type" value="Genomic_DNA"/>
</dbReference>